<evidence type="ECO:0000313" key="3">
    <source>
        <dbReference type="EMBL" id="OIQ73190.1"/>
    </source>
</evidence>
<dbReference type="Gene3D" id="3.20.20.140">
    <property type="entry name" value="Metal-dependent hydrolases"/>
    <property type="match status" value="1"/>
</dbReference>
<feature type="domain" description="Amidohydrolase-related" evidence="2">
    <location>
        <begin position="5"/>
        <end position="312"/>
    </location>
</feature>
<dbReference type="GO" id="GO:0006046">
    <property type="term" value="P:N-acetylglucosamine catabolic process"/>
    <property type="evidence" value="ECO:0007669"/>
    <property type="project" value="TreeGrafter"/>
</dbReference>
<dbReference type="EC" id="3.5.1.25" evidence="3"/>
<sequence length="319" mass="32519">MAVHEHRAHGTTTLVASLVTAAPDTLRQRVGVLTALAEAGEIAGIHLEGPFVSTVRCGAQDPALIQQADTELTRELAALARGYLVTMTVAPELAGVAGDGGVVDALIDVGALASFGHTDASWQQTTDALEDARARLAAAPGRRSGRSTVTHLFNGMRPMTHRDPGPIPVFLAAAARGEVVVELIGDGTHVAPEMVQSVFSLVGAGNVALVTDAMAAAGMPDGAYRLGSQDVTVERGVARLTHGGAIAGGTAHLLDIVRTTVAGGVPLVDVLRAAATTPATVLGDATIGALEAGRRADVLVVDDDFRVLSVRRAGVVVAP</sequence>
<evidence type="ECO:0000259" key="2">
    <source>
        <dbReference type="Pfam" id="PF01979"/>
    </source>
</evidence>
<dbReference type="InterPro" id="IPR032466">
    <property type="entry name" value="Metal_Hydrolase"/>
</dbReference>
<reference evidence="3" key="1">
    <citation type="submission" date="2016-10" db="EMBL/GenBank/DDBJ databases">
        <title>Sequence of Gallionella enrichment culture.</title>
        <authorList>
            <person name="Poehlein A."/>
            <person name="Muehling M."/>
            <person name="Daniel R."/>
        </authorList>
    </citation>
    <scope>NUCLEOTIDE SEQUENCE</scope>
</reference>
<dbReference type="SUPFAM" id="SSF51556">
    <property type="entry name" value="Metallo-dependent hydrolases"/>
    <property type="match status" value="1"/>
</dbReference>
<dbReference type="EMBL" id="MLJW01002966">
    <property type="protein sequence ID" value="OIQ73190.1"/>
    <property type="molecule type" value="Genomic_DNA"/>
</dbReference>
<accession>A0A1J5PNN8</accession>
<dbReference type="GO" id="GO:0008448">
    <property type="term" value="F:N-acetylglucosamine-6-phosphate deacetylase activity"/>
    <property type="evidence" value="ECO:0007669"/>
    <property type="project" value="UniProtKB-EC"/>
</dbReference>
<dbReference type="Pfam" id="PF01979">
    <property type="entry name" value="Amidohydro_1"/>
    <property type="match status" value="1"/>
</dbReference>
<keyword evidence="1 3" id="KW-0378">Hydrolase</keyword>
<comment type="caution">
    <text evidence="3">The sequence shown here is derived from an EMBL/GenBank/DDBJ whole genome shotgun (WGS) entry which is preliminary data.</text>
</comment>
<dbReference type="InterPro" id="IPR006680">
    <property type="entry name" value="Amidohydro-rel"/>
</dbReference>
<dbReference type="PANTHER" id="PTHR11113:SF14">
    <property type="entry name" value="N-ACETYLGLUCOSAMINE-6-PHOSPHATE DEACETYLASE"/>
    <property type="match status" value="1"/>
</dbReference>
<proteinExistence type="predicted"/>
<organism evidence="3">
    <name type="scientific">mine drainage metagenome</name>
    <dbReference type="NCBI Taxonomy" id="410659"/>
    <lineage>
        <taxon>unclassified sequences</taxon>
        <taxon>metagenomes</taxon>
        <taxon>ecological metagenomes</taxon>
    </lineage>
</organism>
<dbReference type="PANTHER" id="PTHR11113">
    <property type="entry name" value="N-ACETYLGLUCOSAMINE-6-PHOSPHATE DEACETYLASE"/>
    <property type="match status" value="1"/>
</dbReference>
<dbReference type="AlphaFoldDB" id="A0A1J5PNN8"/>
<protein>
    <submittedName>
        <fullName evidence="3">N-acetylglucosamine-6-phosphate deacetylase</fullName>
        <ecNumber evidence="3">3.5.1.25</ecNumber>
    </submittedName>
</protein>
<gene>
    <name evidence="3" type="primary">nagA_5</name>
    <name evidence="3" type="ORF">GALL_451770</name>
</gene>
<evidence type="ECO:0000256" key="1">
    <source>
        <dbReference type="ARBA" id="ARBA00022801"/>
    </source>
</evidence>
<name>A0A1J5PNN8_9ZZZZ</name>